<dbReference type="Pfam" id="PF19288">
    <property type="entry name" value="CofH_C"/>
    <property type="match status" value="1"/>
</dbReference>
<proteinExistence type="predicted"/>
<feature type="binding site" evidence="7">
    <location>
        <position position="179"/>
    </location>
    <ligand>
        <name>S-adenosyl-L-methionine</name>
        <dbReference type="ChEBI" id="CHEBI:59789"/>
    </ligand>
</feature>
<keyword evidence="3" id="KW-0479">Metal-binding</keyword>
<dbReference type="SFLD" id="SFLDG01064">
    <property type="entry name" value="F420__menaquinone_cofactor_bio"/>
    <property type="match status" value="1"/>
</dbReference>
<accession>A0A1F6GQ24</accession>
<feature type="binding site" evidence="6">
    <location>
        <position position="72"/>
    </location>
    <ligand>
        <name>[4Fe-4S] cluster</name>
        <dbReference type="ChEBI" id="CHEBI:49883"/>
        <note>4Fe-4S-S-AdoMet</note>
    </ligand>
</feature>
<comment type="cofactor">
    <cofactor evidence="6">
        <name>[4Fe-4S] cluster</name>
        <dbReference type="ChEBI" id="CHEBI:49883"/>
    </cofactor>
    <text evidence="6">Binds 1 [4Fe-4S] cluster. The cluster is coordinated with 3 cysteines and an exchangeable S-adenosyl-L-methionine.</text>
</comment>
<dbReference type="GO" id="GO:0044689">
    <property type="term" value="F:7,8-didemethyl-8-hydroxy-5-deazariboflavin synthase activity"/>
    <property type="evidence" value="ECO:0007669"/>
    <property type="project" value="TreeGrafter"/>
</dbReference>
<dbReference type="SMART" id="SM00729">
    <property type="entry name" value="Elp3"/>
    <property type="match status" value="1"/>
</dbReference>
<gene>
    <name evidence="9" type="ORF">A2557_05865</name>
</gene>
<dbReference type="InterPro" id="IPR006638">
    <property type="entry name" value="Elp3/MiaA/NifB-like_rSAM"/>
</dbReference>
<keyword evidence="2 6" id="KW-0949">S-adenosyl-L-methionine</keyword>
<feature type="domain" description="Radical SAM core" evidence="8">
    <location>
        <begin position="54"/>
        <end position="285"/>
    </location>
</feature>
<dbReference type="NCBIfam" id="TIGR00423">
    <property type="entry name" value="CofH family radical SAM protein"/>
    <property type="match status" value="1"/>
</dbReference>
<dbReference type="PANTHER" id="PTHR43076:SF1">
    <property type="entry name" value="LIPOYL SYNTHASE 2"/>
    <property type="match status" value="1"/>
</dbReference>
<dbReference type="SUPFAM" id="SSF102114">
    <property type="entry name" value="Radical SAM enzymes"/>
    <property type="match status" value="1"/>
</dbReference>
<keyword evidence="4 6" id="KW-0408">Iron</keyword>
<feature type="binding site" evidence="7">
    <location>
        <position position="143"/>
    </location>
    <ligand>
        <name>(3R)-3-methyl-D-ornithine</name>
        <dbReference type="ChEBI" id="CHEBI:64642"/>
    </ligand>
</feature>
<evidence type="ECO:0000256" key="7">
    <source>
        <dbReference type="PIRSR" id="PIRSR004762-2"/>
    </source>
</evidence>
<comment type="caution">
    <text evidence="9">The sequence shown here is derived from an EMBL/GenBank/DDBJ whole genome shotgun (WGS) entry which is preliminary data.</text>
</comment>
<dbReference type="InterPro" id="IPR020050">
    <property type="entry name" value="FO_synthase_su2"/>
</dbReference>
<feature type="binding site" evidence="6">
    <location>
        <position position="68"/>
    </location>
    <ligand>
        <name>[4Fe-4S] cluster</name>
        <dbReference type="ChEBI" id="CHEBI:49883"/>
        <note>4Fe-4S-S-AdoMet</note>
    </ligand>
</feature>
<evidence type="ECO:0000256" key="1">
    <source>
        <dbReference type="ARBA" id="ARBA00022485"/>
    </source>
</evidence>
<evidence type="ECO:0000256" key="5">
    <source>
        <dbReference type="ARBA" id="ARBA00023014"/>
    </source>
</evidence>
<dbReference type="AlphaFoldDB" id="A0A1F6GQ24"/>
<dbReference type="SFLD" id="SFLDF00342">
    <property type="entry name" value="cyclic_dehypoxanthine_futalosi"/>
    <property type="match status" value="1"/>
</dbReference>
<dbReference type="CDD" id="cd01335">
    <property type="entry name" value="Radical_SAM"/>
    <property type="match status" value="1"/>
</dbReference>
<dbReference type="InterPro" id="IPR045567">
    <property type="entry name" value="CofH/MnqC-like_C"/>
</dbReference>
<evidence type="ECO:0000256" key="4">
    <source>
        <dbReference type="ARBA" id="ARBA00023004"/>
    </source>
</evidence>
<evidence type="ECO:0000313" key="10">
    <source>
        <dbReference type="Proteomes" id="UP000177583"/>
    </source>
</evidence>
<dbReference type="PANTHER" id="PTHR43076">
    <property type="entry name" value="FO SYNTHASE (COFH)"/>
    <property type="match status" value="1"/>
</dbReference>
<dbReference type="InterPro" id="IPR058240">
    <property type="entry name" value="rSAM_sf"/>
</dbReference>
<feature type="binding site" evidence="7">
    <location>
        <position position="74"/>
    </location>
    <ligand>
        <name>S-adenosyl-L-methionine</name>
        <dbReference type="ChEBI" id="CHEBI:59789"/>
    </ligand>
</feature>
<evidence type="ECO:0000259" key="8">
    <source>
        <dbReference type="PROSITE" id="PS51918"/>
    </source>
</evidence>
<dbReference type="GO" id="GO:0046872">
    <property type="term" value="F:metal ion binding"/>
    <property type="evidence" value="ECO:0007669"/>
    <property type="project" value="UniProtKB-KW"/>
</dbReference>
<dbReference type="Proteomes" id="UP000177583">
    <property type="component" value="Unassembled WGS sequence"/>
</dbReference>
<sequence>MTKDPELSALYQKIEQNGRLSPAEGLVLLERASWLELGQLAAERRKARIGDDWASYTMFRIINYTNICSIDCAFCSFKQKPGDQRAYVLSAEEVVQKAQEAHEKGADQIFLQGGVNLELGLDYYLGLLSALKSRFGCHIRGFSPVELRDMAKAVGLPLPRLVGELKAAGLDSVPGAGAEILVERVRDLLSPNKCSPEEWAGILSECHAQGLKGSANIVFGSVETPKEVIEHLDLVRRTQDQTQGFNSFIPWTFQPQTKDFPVQKVLHHQYLKVLALCRLYLDNIDQLEVSVMVLGPEIGKLALHMGANDISSPVLEENVLRSFGVSSEEQARKLIEAAGLRPRRRDFSYRFLE</sequence>
<keyword evidence="5 6" id="KW-0411">Iron-sulfur</keyword>
<name>A0A1F6GQ24_9PROT</name>
<dbReference type="GO" id="GO:0051539">
    <property type="term" value="F:4 iron, 4 sulfur cluster binding"/>
    <property type="evidence" value="ECO:0007669"/>
    <property type="project" value="UniProtKB-KW"/>
</dbReference>
<dbReference type="SFLD" id="SFLDG01389">
    <property type="entry name" value="menaquinone_synthsis_involved"/>
    <property type="match status" value="1"/>
</dbReference>
<organism evidence="9 10">
    <name type="scientific">Candidatus Lambdaproteobacteria bacterium RIFOXYD2_FULL_56_26</name>
    <dbReference type="NCBI Taxonomy" id="1817773"/>
    <lineage>
        <taxon>Bacteria</taxon>
        <taxon>Pseudomonadati</taxon>
        <taxon>Pseudomonadota</taxon>
        <taxon>Candidatus Lambdaproteobacteria</taxon>
    </lineage>
</organism>
<dbReference type="Pfam" id="PF04055">
    <property type="entry name" value="Radical_SAM"/>
    <property type="match status" value="1"/>
</dbReference>
<evidence type="ECO:0000256" key="6">
    <source>
        <dbReference type="PIRSR" id="PIRSR004762-1"/>
    </source>
</evidence>
<protein>
    <submittedName>
        <fullName evidence="9">Dehypoxanthine futalosine cyclase</fullName>
    </submittedName>
</protein>
<dbReference type="EMBL" id="MFNF01000048">
    <property type="protein sequence ID" value="OGH00255.1"/>
    <property type="molecule type" value="Genomic_DNA"/>
</dbReference>
<dbReference type="GO" id="GO:0016765">
    <property type="term" value="F:transferase activity, transferring alkyl or aryl (other than methyl) groups"/>
    <property type="evidence" value="ECO:0007669"/>
    <property type="project" value="InterPro"/>
</dbReference>
<dbReference type="SFLD" id="SFLDS00029">
    <property type="entry name" value="Radical_SAM"/>
    <property type="match status" value="1"/>
</dbReference>
<dbReference type="InterPro" id="IPR034405">
    <property type="entry name" value="F420"/>
</dbReference>
<evidence type="ECO:0000256" key="2">
    <source>
        <dbReference type="ARBA" id="ARBA00022691"/>
    </source>
</evidence>
<feature type="binding site" evidence="6">
    <location>
        <position position="75"/>
    </location>
    <ligand>
        <name>[4Fe-4S] cluster</name>
        <dbReference type="ChEBI" id="CHEBI:49883"/>
        <note>4Fe-4S-S-AdoMet</note>
    </ligand>
</feature>
<feature type="binding site" evidence="7">
    <location>
        <position position="312"/>
    </location>
    <ligand>
        <name>(3R)-3-methyl-D-ornithine</name>
        <dbReference type="ChEBI" id="CHEBI:64642"/>
    </ligand>
</feature>
<keyword evidence="1 6" id="KW-0004">4Fe-4S</keyword>
<evidence type="ECO:0000313" key="9">
    <source>
        <dbReference type="EMBL" id="OGH00255.1"/>
    </source>
</evidence>
<dbReference type="PIRSF" id="PIRSF004762">
    <property type="entry name" value="CHP00423"/>
    <property type="match status" value="1"/>
</dbReference>
<dbReference type="PROSITE" id="PS51918">
    <property type="entry name" value="RADICAL_SAM"/>
    <property type="match status" value="1"/>
</dbReference>
<dbReference type="InterPro" id="IPR007197">
    <property type="entry name" value="rSAM"/>
</dbReference>
<dbReference type="Gene3D" id="3.20.20.70">
    <property type="entry name" value="Aldolase class I"/>
    <property type="match status" value="1"/>
</dbReference>
<reference evidence="9 10" key="1">
    <citation type="journal article" date="2016" name="Nat. Commun.">
        <title>Thousands of microbial genomes shed light on interconnected biogeochemical processes in an aquifer system.</title>
        <authorList>
            <person name="Anantharaman K."/>
            <person name="Brown C.T."/>
            <person name="Hug L.A."/>
            <person name="Sharon I."/>
            <person name="Castelle C.J."/>
            <person name="Probst A.J."/>
            <person name="Thomas B.C."/>
            <person name="Singh A."/>
            <person name="Wilkins M.J."/>
            <person name="Karaoz U."/>
            <person name="Brodie E.L."/>
            <person name="Williams K.H."/>
            <person name="Hubbard S.S."/>
            <person name="Banfield J.F."/>
        </authorList>
    </citation>
    <scope>NUCLEOTIDE SEQUENCE [LARGE SCALE GENOMIC DNA]</scope>
</reference>
<feature type="binding site" evidence="7">
    <location>
        <position position="290"/>
    </location>
    <ligand>
        <name>(3R)-3-methyl-D-ornithine</name>
        <dbReference type="ChEBI" id="CHEBI:64642"/>
    </ligand>
</feature>
<evidence type="ECO:0000256" key="3">
    <source>
        <dbReference type="ARBA" id="ARBA00022723"/>
    </source>
</evidence>
<dbReference type="InterPro" id="IPR013785">
    <property type="entry name" value="Aldolase_TIM"/>
</dbReference>